<proteinExistence type="predicted"/>
<dbReference type="Pfam" id="PF13743">
    <property type="entry name" value="Thioredoxin_5"/>
    <property type="match status" value="1"/>
</dbReference>
<dbReference type="InterPro" id="IPR036249">
    <property type="entry name" value="Thioredoxin-like_sf"/>
</dbReference>
<dbReference type="AlphaFoldDB" id="A0AAX2AKG4"/>
<dbReference type="RefSeq" id="WP_114841465.1">
    <property type="nucleotide sequence ID" value="NZ_CP031219.1"/>
</dbReference>
<dbReference type="PANTHER" id="PTHR13887:SF54">
    <property type="entry name" value="DSBA FAMILY PROTEIN"/>
    <property type="match status" value="1"/>
</dbReference>
<evidence type="ECO:0000313" key="1">
    <source>
        <dbReference type="EMBL" id="RXK16653.1"/>
    </source>
</evidence>
<dbReference type="Gene3D" id="3.40.30.10">
    <property type="entry name" value="Glutaredoxin"/>
    <property type="match status" value="1"/>
</dbReference>
<dbReference type="PANTHER" id="PTHR13887">
    <property type="entry name" value="GLUTATHIONE S-TRANSFERASE KAPPA"/>
    <property type="match status" value="1"/>
</dbReference>
<evidence type="ECO:0000313" key="2">
    <source>
        <dbReference type="Proteomes" id="UP000290092"/>
    </source>
</evidence>
<comment type="caution">
    <text evidence="1">The sequence shown here is derived from an EMBL/GenBank/DDBJ whole genome shotgun (WGS) entry which is preliminary data.</text>
</comment>
<reference evidence="1 2" key="1">
    <citation type="submission" date="2017-09" db="EMBL/GenBank/DDBJ databases">
        <title>Genomics of the genus Arcobacter.</title>
        <authorList>
            <person name="Perez-Cataluna A."/>
            <person name="Figueras M.J."/>
            <person name="Salas-Masso N."/>
        </authorList>
    </citation>
    <scope>NUCLEOTIDE SEQUENCE [LARGE SCALE GENOMIC DNA]</scope>
    <source>
        <strain evidence="1 2">CECT 7386</strain>
    </source>
</reference>
<dbReference type="SUPFAM" id="SSF52833">
    <property type="entry name" value="Thioredoxin-like"/>
    <property type="match status" value="1"/>
</dbReference>
<organism evidence="1 2">
    <name type="scientific">Malaciobacter mytili LMG 24559</name>
    <dbReference type="NCBI Taxonomy" id="1032238"/>
    <lineage>
        <taxon>Bacteria</taxon>
        <taxon>Pseudomonadati</taxon>
        <taxon>Campylobacterota</taxon>
        <taxon>Epsilonproteobacteria</taxon>
        <taxon>Campylobacterales</taxon>
        <taxon>Arcobacteraceae</taxon>
        <taxon>Malaciobacter</taxon>
    </lineage>
</organism>
<dbReference type="KEGG" id="amyt:AMYT_1012"/>
<dbReference type="CDD" id="cd03025">
    <property type="entry name" value="DsbA_FrnE_like"/>
    <property type="match status" value="1"/>
</dbReference>
<dbReference type="Proteomes" id="UP000290092">
    <property type="component" value="Unassembled WGS sequence"/>
</dbReference>
<keyword evidence="2" id="KW-1185">Reference proteome</keyword>
<sequence length="207" mass="24867">MKYTLYYIHDPMCSWCYAFKPTLNEIKNSLDKDYKFINIVGGLAKHTQEPMPKDMQEMIENIWYQIENEVGTKFNHNFWRVCTPRRSTYEACKAVIIARQYNKEEQMIEAIQEAYYQKALNPSNWETLISLAQELNIPKEEFEEKIKSNKAQTLLEEDLNLRRKLKVRVFPTLLLKYKKEIYPINIQYNEPLKMLKQIKDLTSNIYF</sequence>
<dbReference type="Gene3D" id="1.10.472.60">
    <property type="entry name" value="putative protein disulfide isomerase domain"/>
    <property type="match status" value="1"/>
</dbReference>
<accession>A0AAX2AKG4</accession>
<name>A0AAX2AKG4_9BACT</name>
<protein>
    <submittedName>
        <fullName evidence="1">DsbA family protein</fullName>
    </submittedName>
</protein>
<dbReference type="EMBL" id="NXID01000005">
    <property type="protein sequence ID" value="RXK16653.1"/>
    <property type="molecule type" value="Genomic_DNA"/>
</dbReference>
<gene>
    <name evidence="1" type="ORF">CP985_02615</name>
</gene>